<keyword evidence="4 8" id="KW-0663">Pyridoxal phosphate</keyword>
<dbReference type="AlphaFoldDB" id="A0A934K2R1"/>
<reference evidence="11" key="1">
    <citation type="submission" date="2020-10" db="EMBL/GenBank/DDBJ databases">
        <title>Ca. Dormibacterota MAGs.</title>
        <authorList>
            <person name="Montgomery K."/>
        </authorList>
    </citation>
    <scope>NUCLEOTIDE SEQUENCE [LARGE SCALE GENOMIC DNA]</scope>
    <source>
        <strain evidence="11">SC8812_S17_10</strain>
    </source>
</reference>
<dbReference type="GO" id="GO:0004125">
    <property type="term" value="F:L-seryl-tRNA(Sec) selenium transferase activity"/>
    <property type="evidence" value="ECO:0007669"/>
    <property type="project" value="UniProtKB-UniRule"/>
</dbReference>
<dbReference type="InterPro" id="IPR015421">
    <property type="entry name" value="PyrdxlP-dep_Trfase_major"/>
</dbReference>
<dbReference type="RefSeq" id="WP_338202917.1">
    <property type="nucleotide sequence ID" value="NZ_JAEKNR010000154.1"/>
</dbReference>
<dbReference type="NCBIfam" id="TIGR00474">
    <property type="entry name" value="selA"/>
    <property type="match status" value="1"/>
</dbReference>
<evidence type="ECO:0000256" key="5">
    <source>
        <dbReference type="ARBA" id="ARBA00022917"/>
    </source>
</evidence>
<evidence type="ECO:0000256" key="1">
    <source>
        <dbReference type="ARBA" id="ARBA00001933"/>
    </source>
</evidence>
<dbReference type="InterPro" id="IPR015424">
    <property type="entry name" value="PyrdxlP-dep_Trfase"/>
</dbReference>
<proteinExistence type="inferred from homology"/>
<keyword evidence="5 8" id="KW-0648">Protein biosynthesis</keyword>
<comment type="subcellular location">
    <subcellularLocation>
        <location evidence="8">Cytoplasm</location>
    </subcellularLocation>
</comment>
<comment type="catalytic activity">
    <reaction evidence="8">
        <text>L-seryl-tRNA(Sec) + selenophosphate + H(+) = L-selenocysteinyl-tRNA(Sec) + phosphate</text>
        <dbReference type="Rhea" id="RHEA:22728"/>
        <dbReference type="Rhea" id="RHEA-COMP:9742"/>
        <dbReference type="Rhea" id="RHEA-COMP:9743"/>
        <dbReference type="ChEBI" id="CHEBI:15378"/>
        <dbReference type="ChEBI" id="CHEBI:16144"/>
        <dbReference type="ChEBI" id="CHEBI:43474"/>
        <dbReference type="ChEBI" id="CHEBI:78533"/>
        <dbReference type="ChEBI" id="CHEBI:78573"/>
        <dbReference type="EC" id="2.9.1.1"/>
    </reaction>
</comment>
<dbReference type="PANTHER" id="PTHR32328">
    <property type="entry name" value="L-SERYL-TRNA(SEC) SELENIUM TRANSFERASE"/>
    <property type="match status" value="1"/>
</dbReference>
<feature type="domain" description="L-seryl-tRNA selenium transferase N-terminal" evidence="10">
    <location>
        <begin position="9"/>
        <end position="46"/>
    </location>
</feature>
<dbReference type="InterPro" id="IPR025862">
    <property type="entry name" value="SelA_trans_N_dom"/>
</dbReference>
<comment type="caution">
    <text evidence="11">The sequence shown here is derived from an EMBL/GenBank/DDBJ whole genome shotgun (WGS) entry which is preliminary data.</text>
</comment>
<dbReference type="InterPro" id="IPR004534">
    <property type="entry name" value="SelA_trans"/>
</dbReference>
<comment type="pathway">
    <text evidence="8">Aminoacyl-tRNA biosynthesis; selenocysteinyl-tRNA(Sec) biosynthesis; selenocysteinyl-tRNA(Sec) from L-seryl-tRNA(Sec) (bacterial route): step 1/1.</text>
</comment>
<evidence type="ECO:0000256" key="3">
    <source>
        <dbReference type="ARBA" id="ARBA00022679"/>
    </source>
</evidence>
<sequence length="447" mass="47242">MHRIRQPASLPAVGSLLNEPAYLRLRERYPRALVTDALREQLAEERERGVLGAEERVAAVAGRLAEWATPRLRRVINGAGVVLHTNLGRAPLSKPAAAAAANISAGYSNLELDLESGRRGDRSTLVEPALRRLTGAEAGLVVNNNAAAVLLSLAALAGRREVVVSRGQQVEIGGSFRMPDVMRLSGARMVEVGTTNRTRAADYDAAVGPRTAALLRVHTSNFRVTGFTESPSLRELAEVARSRGILLIDDLGSGALEPASDEPTVAESLEHADVTTFSGDKLLGGPQAGIALGRTEPIRKMAKHPLARAVRVDKMTLAALEATLRERLLGHPSPVDSMLAATPQQIRRRAGFLMVRLAENGVESSLLEAGSAAGGGSLPGEVLPTTLLALEGRASRLAAALRAGDPPVIARIEQGRCCIDLRTVLLGEDDALQQAIEAAVGRLSAGR</sequence>
<evidence type="ECO:0000256" key="9">
    <source>
        <dbReference type="PIRSR" id="PIRSR618319-50"/>
    </source>
</evidence>
<evidence type="ECO:0000256" key="7">
    <source>
        <dbReference type="ARBA" id="ARBA00044507"/>
    </source>
</evidence>
<dbReference type="HAMAP" id="MF_00423">
    <property type="entry name" value="SelA"/>
    <property type="match status" value="1"/>
</dbReference>
<keyword evidence="6 8" id="KW-0711">Selenium</keyword>
<evidence type="ECO:0000256" key="4">
    <source>
        <dbReference type="ARBA" id="ARBA00022898"/>
    </source>
</evidence>
<dbReference type="GO" id="GO:0005737">
    <property type="term" value="C:cytoplasm"/>
    <property type="evidence" value="ECO:0007669"/>
    <property type="project" value="UniProtKB-SubCell"/>
</dbReference>
<comment type="function">
    <text evidence="8">Converts seryl-tRNA(Sec) to selenocysteinyl-tRNA(Sec) required for selenoprotein biosynthesis.</text>
</comment>
<accession>A0A934K2R1</accession>
<dbReference type="InterPro" id="IPR018319">
    <property type="entry name" value="SelA-like"/>
</dbReference>
<evidence type="ECO:0000313" key="11">
    <source>
        <dbReference type="EMBL" id="MBJ7599427.1"/>
    </source>
</evidence>
<evidence type="ECO:0000256" key="8">
    <source>
        <dbReference type="HAMAP-Rule" id="MF_00423"/>
    </source>
</evidence>
<comment type="similarity">
    <text evidence="7 8">Belongs to the SelA family.</text>
</comment>
<dbReference type="GO" id="GO:0001717">
    <property type="term" value="P:conversion of seryl-tRNAsec to selenocys-tRNAsec"/>
    <property type="evidence" value="ECO:0007669"/>
    <property type="project" value="UniProtKB-UniRule"/>
</dbReference>
<evidence type="ECO:0000313" key="12">
    <source>
        <dbReference type="Proteomes" id="UP000612893"/>
    </source>
</evidence>
<dbReference type="SUPFAM" id="SSF53383">
    <property type="entry name" value="PLP-dependent transferases"/>
    <property type="match status" value="1"/>
</dbReference>
<protein>
    <recommendedName>
        <fullName evidence="8">L-seryl-tRNA(Sec) selenium transferase</fullName>
        <ecNumber evidence="8">2.9.1.1</ecNumber>
    </recommendedName>
    <alternativeName>
        <fullName evidence="8">Selenocysteine synthase</fullName>
        <shortName evidence="8">Sec synthase</shortName>
    </alternativeName>
    <alternativeName>
        <fullName evidence="8">Selenocysteinyl-tRNA(Sec) synthase</fullName>
    </alternativeName>
</protein>
<evidence type="ECO:0000259" key="10">
    <source>
        <dbReference type="Pfam" id="PF12390"/>
    </source>
</evidence>
<dbReference type="Gene3D" id="3.90.1150.180">
    <property type="match status" value="1"/>
</dbReference>
<feature type="modified residue" description="N6-(pyridoxal phosphate)lysine" evidence="8 9">
    <location>
        <position position="281"/>
    </location>
</feature>
<dbReference type="EC" id="2.9.1.1" evidence="8"/>
<dbReference type="Pfam" id="PF03841">
    <property type="entry name" value="SelA"/>
    <property type="match status" value="1"/>
</dbReference>
<dbReference type="Pfam" id="PF12390">
    <property type="entry name" value="Se-cys_synth_N"/>
    <property type="match status" value="1"/>
</dbReference>
<comment type="cofactor">
    <cofactor evidence="1 8 9">
        <name>pyridoxal 5'-phosphate</name>
        <dbReference type="ChEBI" id="CHEBI:597326"/>
    </cofactor>
</comment>
<gene>
    <name evidence="8" type="primary">selA</name>
    <name evidence="11" type="ORF">JF922_15285</name>
</gene>
<dbReference type="Proteomes" id="UP000612893">
    <property type="component" value="Unassembled WGS sequence"/>
</dbReference>
<evidence type="ECO:0000256" key="2">
    <source>
        <dbReference type="ARBA" id="ARBA00022490"/>
    </source>
</evidence>
<dbReference type="Gene3D" id="3.40.640.10">
    <property type="entry name" value="Type I PLP-dependent aspartate aminotransferase-like (Major domain)"/>
    <property type="match status" value="1"/>
</dbReference>
<dbReference type="EMBL" id="JAEKNR010000154">
    <property type="protein sequence ID" value="MBJ7599427.1"/>
    <property type="molecule type" value="Genomic_DNA"/>
</dbReference>
<keyword evidence="12" id="KW-1185">Reference proteome</keyword>
<keyword evidence="2 8" id="KW-0963">Cytoplasm</keyword>
<name>A0A934K2R1_9BACT</name>
<dbReference type="PANTHER" id="PTHR32328:SF0">
    <property type="entry name" value="L-SERYL-TRNA(SEC) SELENIUM TRANSFERASE"/>
    <property type="match status" value="1"/>
</dbReference>
<organism evidence="11 12">
    <name type="scientific">Candidatus Nephthysia bennettiae</name>
    <dbReference type="NCBI Taxonomy" id="3127016"/>
    <lineage>
        <taxon>Bacteria</taxon>
        <taxon>Bacillati</taxon>
        <taxon>Candidatus Dormiibacterota</taxon>
        <taxon>Candidatus Dormibacteria</taxon>
        <taxon>Candidatus Dormibacterales</taxon>
        <taxon>Candidatus Dormibacteraceae</taxon>
        <taxon>Candidatus Nephthysia</taxon>
    </lineage>
</organism>
<dbReference type="GO" id="GO:0001514">
    <property type="term" value="P:selenocysteine incorporation"/>
    <property type="evidence" value="ECO:0007669"/>
    <property type="project" value="UniProtKB-UniRule"/>
</dbReference>
<evidence type="ECO:0000256" key="6">
    <source>
        <dbReference type="ARBA" id="ARBA00023266"/>
    </source>
</evidence>
<keyword evidence="3 8" id="KW-0808">Transferase</keyword>